<evidence type="ECO:0000313" key="4">
    <source>
        <dbReference type="Proteomes" id="UP000178082"/>
    </source>
</evidence>
<dbReference type="EMBL" id="MGDI01000043">
    <property type="protein sequence ID" value="OGL51371.1"/>
    <property type="molecule type" value="Genomic_DNA"/>
</dbReference>
<dbReference type="SUPFAM" id="SSF52402">
    <property type="entry name" value="Adenine nucleotide alpha hydrolases-like"/>
    <property type="match status" value="1"/>
</dbReference>
<evidence type="ECO:0000256" key="1">
    <source>
        <dbReference type="ARBA" id="ARBA00008791"/>
    </source>
</evidence>
<comment type="caution">
    <text evidence="3">The sequence shown here is derived from an EMBL/GenBank/DDBJ whole genome shotgun (WGS) entry which is preliminary data.</text>
</comment>
<comment type="similarity">
    <text evidence="1">Belongs to the universal stress protein A family.</text>
</comment>
<reference evidence="3 4" key="1">
    <citation type="journal article" date="2016" name="Nat. Commun.">
        <title>Thousands of microbial genomes shed light on interconnected biogeochemical processes in an aquifer system.</title>
        <authorList>
            <person name="Anantharaman K."/>
            <person name="Brown C.T."/>
            <person name="Hug L.A."/>
            <person name="Sharon I."/>
            <person name="Castelle C.J."/>
            <person name="Probst A.J."/>
            <person name="Thomas B.C."/>
            <person name="Singh A."/>
            <person name="Wilkins M.J."/>
            <person name="Karaoz U."/>
            <person name="Brodie E.L."/>
            <person name="Williams K.H."/>
            <person name="Hubbard S.S."/>
            <person name="Banfield J.F."/>
        </authorList>
    </citation>
    <scope>NUCLEOTIDE SEQUENCE [LARGE SCALE GENOMIC DNA]</scope>
</reference>
<accession>A0A1F7SCD0</accession>
<dbReference type="InterPro" id="IPR006016">
    <property type="entry name" value="UspA"/>
</dbReference>
<dbReference type="Pfam" id="PF00582">
    <property type="entry name" value="Usp"/>
    <property type="match status" value="1"/>
</dbReference>
<dbReference type="PANTHER" id="PTHR46268">
    <property type="entry name" value="STRESS RESPONSE PROTEIN NHAX"/>
    <property type="match status" value="1"/>
</dbReference>
<organism evidence="3 4">
    <name type="scientific">Candidatus Schekmanbacteria bacterium RIFCSPLOWO2_12_FULL_38_15</name>
    <dbReference type="NCBI Taxonomy" id="1817883"/>
    <lineage>
        <taxon>Bacteria</taxon>
        <taxon>Candidatus Schekmaniibacteriota</taxon>
    </lineage>
</organism>
<dbReference type="STRING" id="1817883.A3G31_01640"/>
<evidence type="ECO:0000259" key="2">
    <source>
        <dbReference type="Pfam" id="PF00582"/>
    </source>
</evidence>
<dbReference type="CDD" id="cd00293">
    <property type="entry name" value="USP-like"/>
    <property type="match status" value="1"/>
</dbReference>
<dbReference type="Proteomes" id="UP000178082">
    <property type="component" value="Unassembled WGS sequence"/>
</dbReference>
<dbReference type="Gene3D" id="3.40.50.620">
    <property type="entry name" value="HUPs"/>
    <property type="match status" value="1"/>
</dbReference>
<evidence type="ECO:0000313" key="3">
    <source>
        <dbReference type="EMBL" id="OGL51371.1"/>
    </source>
</evidence>
<protein>
    <recommendedName>
        <fullName evidence="2">UspA domain-containing protein</fullName>
    </recommendedName>
</protein>
<name>A0A1F7SCD0_9BACT</name>
<dbReference type="PANTHER" id="PTHR46268:SF6">
    <property type="entry name" value="UNIVERSAL STRESS PROTEIN UP12"/>
    <property type="match status" value="1"/>
</dbReference>
<gene>
    <name evidence="3" type="ORF">A3G31_01640</name>
</gene>
<dbReference type="InterPro" id="IPR014729">
    <property type="entry name" value="Rossmann-like_a/b/a_fold"/>
</dbReference>
<proteinExistence type="inferred from homology"/>
<sequence>MLVLSTMRQSPKEIEYALQTAKKENAELVALFIIDSNMPGTVFQRLHEMDLIGEKPSEELSKALMREYRQRGYEKLEEVEKKAKGKNVHCSIYIEEGDFAEEVLKMINKLGVSLVILTRSHRSNISRMFFGSAVDELIKQSPCEVKIVDEDKI</sequence>
<dbReference type="AlphaFoldDB" id="A0A1F7SCD0"/>
<feature type="domain" description="UspA" evidence="2">
    <location>
        <begin position="9"/>
        <end position="148"/>
    </location>
</feature>